<gene>
    <name evidence="23" type="ORF">O181_035881</name>
</gene>
<keyword evidence="6" id="KW-0540">Nuclease</keyword>
<keyword evidence="8" id="KW-0547">Nucleotide-binding</keyword>
<dbReference type="Proteomes" id="UP000765509">
    <property type="component" value="Unassembled WGS sequence"/>
</dbReference>
<dbReference type="GO" id="GO:0003964">
    <property type="term" value="F:RNA-directed DNA polymerase activity"/>
    <property type="evidence" value="ECO:0007669"/>
    <property type="project" value="UniProtKB-KW"/>
</dbReference>
<dbReference type="InterPro" id="IPR039537">
    <property type="entry name" value="Retrotran_Ty1/copia-like"/>
</dbReference>
<dbReference type="InterPro" id="IPR054722">
    <property type="entry name" value="PolX-like_BBD"/>
</dbReference>
<keyword evidence="16" id="KW-0239">DNA-directed DNA polymerase</keyword>
<dbReference type="InterPro" id="IPR036397">
    <property type="entry name" value="RNaseH_sf"/>
</dbReference>
<keyword evidence="9" id="KW-0255">Endonuclease</keyword>
<evidence type="ECO:0000256" key="1">
    <source>
        <dbReference type="ARBA" id="ARBA00002180"/>
    </source>
</evidence>
<evidence type="ECO:0000256" key="14">
    <source>
        <dbReference type="ARBA" id="ARBA00022908"/>
    </source>
</evidence>
<evidence type="ECO:0000256" key="13">
    <source>
        <dbReference type="ARBA" id="ARBA00022884"/>
    </source>
</evidence>
<keyword evidence="18" id="KW-0233">DNA recombination</keyword>
<dbReference type="GO" id="GO:0008233">
    <property type="term" value="F:peptidase activity"/>
    <property type="evidence" value="ECO:0007669"/>
    <property type="project" value="UniProtKB-KW"/>
</dbReference>
<evidence type="ECO:0000256" key="10">
    <source>
        <dbReference type="ARBA" id="ARBA00022801"/>
    </source>
</evidence>
<evidence type="ECO:0000256" key="8">
    <source>
        <dbReference type="ARBA" id="ARBA00022741"/>
    </source>
</evidence>
<dbReference type="GO" id="GO:0003723">
    <property type="term" value="F:RNA binding"/>
    <property type="evidence" value="ECO:0007669"/>
    <property type="project" value="UniProtKB-KW"/>
</dbReference>
<keyword evidence="14" id="KW-0229">DNA integration</keyword>
<dbReference type="OrthoDB" id="2504515at2759"/>
<dbReference type="GO" id="GO:0015074">
    <property type="term" value="P:DNA integration"/>
    <property type="evidence" value="ECO:0007669"/>
    <property type="project" value="UniProtKB-KW"/>
</dbReference>
<dbReference type="PANTHER" id="PTHR42648:SF11">
    <property type="entry name" value="TRANSPOSON TY4-P GAG-POL POLYPROTEIN"/>
    <property type="match status" value="1"/>
</dbReference>
<evidence type="ECO:0000256" key="16">
    <source>
        <dbReference type="ARBA" id="ARBA00022932"/>
    </source>
</evidence>
<keyword evidence="24" id="KW-1185">Reference proteome</keyword>
<evidence type="ECO:0000256" key="2">
    <source>
        <dbReference type="ARBA" id="ARBA00022578"/>
    </source>
</evidence>
<keyword evidence="5" id="KW-0548">Nucleotidyltransferase</keyword>
<organism evidence="23 24">
    <name type="scientific">Austropuccinia psidii MF-1</name>
    <dbReference type="NCBI Taxonomy" id="1389203"/>
    <lineage>
        <taxon>Eukaryota</taxon>
        <taxon>Fungi</taxon>
        <taxon>Dikarya</taxon>
        <taxon>Basidiomycota</taxon>
        <taxon>Pucciniomycotina</taxon>
        <taxon>Pucciniomycetes</taxon>
        <taxon>Pucciniales</taxon>
        <taxon>Sphaerophragmiaceae</taxon>
        <taxon>Austropuccinia</taxon>
    </lineage>
</organism>
<dbReference type="PROSITE" id="PS50994">
    <property type="entry name" value="INTEGRASE"/>
    <property type="match status" value="1"/>
</dbReference>
<evidence type="ECO:0000256" key="21">
    <source>
        <dbReference type="SAM" id="MobiDB-lite"/>
    </source>
</evidence>
<keyword evidence="13" id="KW-0694">RNA-binding</keyword>
<keyword evidence="15" id="KW-0695">RNA-directed DNA polymerase</keyword>
<comment type="caution">
    <text evidence="23">The sequence shown here is derived from an EMBL/GenBank/DDBJ whole genome shotgun (WGS) entry which is preliminary data.</text>
</comment>
<dbReference type="SUPFAM" id="SSF53098">
    <property type="entry name" value="Ribonuclease H-like"/>
    <property type="match status" value="1"/>
</dbReference>
<evidence type="ECO:0000256" key="20">
    <source>
        <dbReference type="ARBA" id="ARBA00049244"/>
    </source>
</evidence>
<evidence type="ECO:0000313" key="24">
    <source>
        <dbReference type="Proteomes" id="UP000765509"/>
    </source>
</evidence>
<evidence type="ECO:0000256" key="19">
    <source>
        <dbReference type="ARBA" id="ARBA00048173"/>
    </source>
</evidence>
<protein>
    <recommendedName>
        <fullName evidence="22">Integrase catalytic domain-containing protein</fullName>
    </recommendedName>
</protein>
<dbReference type="AlphaFoldDB" id="A0A9Q3H9D5"/>
<sequence length="944" mass="105766">MGPEAQNGSAAARNGIPMLSDNNYADWDASIRAYFLLIGFLDYVNGDMSPPAEDRGDLHLKYCEQKQKAAGVICQSLNTNKHAKFLKRNNEKDPIALYNVIINYYQSNQSTNQARVFCNLLSINCKDNEINNFISKIRIQLMYMNSVGIRVGNHTASSVVDISDELLAEIIVSKLSQGYDGLKRLIYEQRPLLTDKIIEKIDDYIRDSGNTSNTSSNHIKSESAFFNKRRPFCKNGEHNPLTKRLAKDCHQIKKKKGKKSSPDKSEKVKHTETTQFKESDSSDNESHLVKFSKAFKDSSNSSDASIYLDSAASCHMVGSLDLFHNFKKESFKVETADGSYTAALGIGDVSFIYRGKIITLKCIYVPNIKGNLISMGKLWKRGKISPSTIGGGQYYLKFTDDFSKFKTVYILKNKSETCGAIKNYVNQVKTIQKKPVKVMVNDNGGEYLSGEVQDFINKEGIRMEFTAPYSPQQNSASERGNRSTSEKARSLLFNCKLPASFWGEAVVTSVFLENITPSLPAYTKTPFEIWYGKPFDLSRLRSFGCLCFVNIPKVKRHGKFSPTATKGIFLGYDNYKHNYRVMLPNGKITYSHDVIFDEEKFPWPPSEMSIVPSSMANEDYFLTATSSNSSNPMPSVVSEEEATVQKSSLSAPRRPGWDILLTSNIAPKNISSNLDQGNILEDSYEMKSCKPVSTPMVPNSRLQEATEEETKEFEILNINYQQAVGKISYLQVATRGDLAFVTSQLSQYLVKPGIKHWLAFKHLLQYLQGKKHLMLRLGGMSLSLSVFCDADFANCNGTRKSISGFMMKVGDFCITWKSKKQSTVSTLSCEAEYKAQYEGGKEEIWTGILLKDLGVVIVYTLEVCADNQGANALAGNSQITDRNKHFDIIFHWTQEQIRKNKLRLSYIPSQEMPADGLTKALVKPAHLRFATNLGLVDPKSGGGY</sequence>
<comment type="function">
    <text evidence="1">The aspartyl protease (PR) mediates the proteolytic cleavages of the Gag and Gag-Pol polyproteins after assembly of the VLP.</text>
</comment>
<dbReference type="CDD" id="cd09272">
    <property type="entry name" value="RNase_HI_RT_Ty1"/>
    <property type="match status" value="1"/>
</dbReference>
<keyword evidence="12" id="KW-0460">Magnesium</keyword>
<proteinExistence type="predicted"/>
<dbReference type="GO" id="GO:0032196">
    <property type="term" value="P:transposition"/>
    <property type="evidence" value="ECO:0007669"/>
    <property type="project" value="UniProtKB-KW"/>
</dbReference>
<keyword evidence="16" id="KW-0808">Transferase</keyword>
<evidence type="ECO:0000259" key="22">
    <source>
        <dbReference type="PROSITE" id="PS50994"/>
    </source>
</evidence>
<feature type="compositionally biased region" description="Basic and acidic residues" evidence="21">
    <location>
        <begin position="260"/>
        <end position="281"/>
    </location>
</feature>
<dbReference type="GO" id="GO:0006310">
    <property type="term" value="P:DNA recombination"/>
    <property type="evidence" value="ECO:0007669"/>
    <property type="project" value="UniProtKB-KW"/>
</dbReference>
<feature type="domain" description="Integrase catalytic" evidence="22">
    <location>
        <begin position="362"/>
        <end position="534"/>
    </location>
</feature>
<comment type="catalytic activity">
    <reaction evidence="20">
        <text>DNA(n) + a 2'-deoxyribonucleoside 5'-triphosphate = DNA(n+1) + diphosphate</text>
        <dbReference type="Rhea" id="RHEA:22508"/>
        <dbReference type="Rhea" id="RHEA-COMP:17339"/>
        <dbReference type="Rhea" id="RHEA-COMP:17340"/>
        <dbReference type="ChEBI" id="CHEBI:33019"/>
        <dbReference type="ChEBI" id="CHEBI:61560"/>
        <dbReference type="ChEBI" id="CHEBI:173112"/>
        <dbReference type="EC" id="2.7.7.7"/>
    </reaction>
</comment>
<keyword evidence="4" id="KW-0645">Protease</keyword>
<evidence type="ECO:0000256" key="5">
    <source>
        <dbReference type="ARBA" id="ARBA00022695"/>
    </source>
</evidence>
<reference evidence="23" key="1">
    <citation type="submission" date="2021-03" db="EMBL/GenBank/DDBJ databases">
        <title>Draft genome sequence of rust myrtle Austropuccinia psidii MF-1, a brazilian biotype.</title>
        <authorList>
            <person name="Quecine M.C."/>
            <person name="Pachon D.M.R."/>
            <person name="Bonatelli M.L."/>
            <person name="Correr F.H."/>
            <person name="Franceschini L.M."/>
            <person name="Leite T.F."/>
            <person name="Margarido G.R.A."/>
            <person name="Almeida C.A."/>
            <person name="Ferrarezi J.A."/>
            <person name="Labate C.A."/>
        </authorList>
    </citation>
    <scope>NUCLEOTIDE SEQUENCE</scope>
    <source>
        <strain evidence="23">MF-1</strain>
    </source>
</reference>
<dbReference type="GO" id="GO:0005524">
    <property type="term" value="F:ATP binding"/>
    <property type="evidence" value="ECO:0007669"/>
    <property type="project" value="UniProtKB-KW"/>
</dbReference>
<dbReference type="GO" id="GO:0005634">
    <property type="term" value="C:nucleus"/>
    <property type="evidence" value="ECO:0007669"/>
    <property type="project" value="UniProtKB-ARBA"/>
</dbReference>
<dbReference type="Gene3D" id="3.30.420.10">
    <property type="entry name" value="Ribonuclease H-like superfamily/Ribonuclease H"/>
    <property type="match status" value="1"/>
</dbReference>
<keyword evidence="3" id="KW-1188">Viral release from host cell</keyword>
<feature type="region of interest" description="Disordered" evidence="21">
    <location>
        <begin position="246"/>
        <end position="281"/>
    </location>
</feature>
<evidence type="ECO:0000256" key="15">
    <source>
        <dbReference type="ARBA" id="ARBA00022918"/>
    </source>
</evidence>
<evidence type="ECO:0000256" key="17">
    <source>
        <dbReference type="ARBA" id="ARBA00023113"/>
    </source>
</evidence>
<dbReference type="PANTHER" id="PTHR42648">
    <property type="entry name" value="TRANSPOSASE, PUTATIVE-RELATED"/>
    <property type="match status" value="1"/>
</dbReference>
<dbReference type="GO" id="GO:0006508">
    <property type="term" value="P:proteolysis"/>
    <property type="evidence" value="ECO:0007669"/>
    <property type="project" value="UniProtKB-KW"/>
</dbReference>
<evidence type="ECO:0000256" key="4">
    <source>
        <dbReference type="ARBA" id="ARBA00022670"/>
    </source>
</evidence>
<dbReference type="GO" id="GO:0004519">
    <property type="term" value="F:endonuclease activity"/>
    <property type="evidence" value="ECO:0007669"/>
    <property type="project" value="UniProtKB-KW"/>
</dbReference>
<dbReference type="EMBL" id="AVOT02013478">
    <property type="protein sequence ID" value="MBW0496166.1"/>
    <property type="molecule type" value="Genomic_DNA"/>
</dbReference>
<evidence type="ECO:0000256" key="6">
    <source>
        <dbReference type="ARBA" id="ARBA00022722"/>
    </source>
</evidence>
<dbReference type="InterPro" id="IPR057670">
    <property type="entry name" value="SH3_retrovirus"/>
</dbReference>
<keyword evidence="17" id="KW-0917">Virion maturation</keyword>
<evidence type="ECO:0000256" key="11">
    <source>
        <dbReference type="ARBA" id="ARBA00022840"/>
    </source>
</evidence>
<accession>A0A9Q3H9D5</accession>
<dbReference type="GO" id="GO:0046872">
    <property type="term" value="F:metal ion binding"/>
    <property type="evidence" value="ECO:0007669"/>
    <property type="project" value="UniProtKB-KW"/>
</dbReference>
<keyword evidence="11" id="KW-0067">ATP-binding</keyword>
<evidence type="ECO:0000256" key="3">
    <source>
        <dbReference type="ARBA" id="ARBA00022612"/>
    </source>
</evidence>
<keyword evidence="7" id="KW-0479">Metal-binding</keyword>
<evidence type="ECO:0000256" key="12">
    <source>
        <dbReference type="ARBA" id="ARBA00022842"/>
    </source>
</evidence>
<keyword evidence="10" id="KW-0378">Hydrolase</keyword>
<evidence type="ECO:0000256" key="9">
    <source>
        <dbReference type="ARBA" id="ARBA00022759"/>
    </source>
</evidence>
<evidence type="ECO:0000313" key="23">
    <source>
        <dbReference type="EMBL" id="MBW0496166.1"/>
    </source>
</evidence>
<dbReference type="Pfam" id="PF22936">
    <property type="entry name" value="Pol_BBD"/>
    <property type="match status" value="1"/>
</dbReference>
<evidence type="ECO:0000256" key="7">
    <source>
        <dbReference type="ARBA" id="ARBA00022723"/>
    </source>
</evidence>
<dbReference type="Pfam" id="PF25597">
    <property type="entry name" value="SH3_retrovirus"/>
    <property type="match status" value="1"/>
</dbReference>
<name>A0A9Q3H9D5_9BASI</name>
<dbReference type="InterPro" id="IPR012337">
    <property type="entry name" value="RNaseH-like_sf"/>
</dbReference>
<dbReference type="InterPro" id="IPR001584">
    <property type="entry name" value="Integrase_cat-core"/>
</dbReference>
<evidence type="ECO:0000256" key="18">
    <source>
        <dbReference type="ARBA" id="ARBA00023172"/>
    </source>
</evidence>
<keyword evidence="2" id="KW-0815">Transposition</keyword>
<dbReference type="GO" id="GO:0003887">
    <property type="term" value="F:DNA-directed DNA polymerase activity"/>
    <property type="evidence" value="ECO:0007669"/>
    <property type="project" value="UniProtKB-KW"/>
</dbReference>
<comment type="catalytic activity">
    <reaction evidence="19">
        <text>DNA(n) + a 2'-deoxyribonucleoside 5'-triphosphate = DNA(n+1) + diphosphate</text>
        <dbReference type="Rhea" id="RHEA:22508"/>
        <dbReference type="Rhea" id="RHEA-COMP:17339"/>
        <dbReference type="Rhea" id="RHEA-COMP:17340"/>
        <dbReference type="ChEBI" id="CHEBI:33019"/>
        <dbReference type="ChEBI" id="CHEBI:61560"/>
        <dbReference type="ChEBI" id="CHEBI:173112"/>
        <dbReference type="EC" id="2.7.7.49"/>
    </reaction>
</comment>